<keyword evidence="6" id="KW-0735">Signal-anchor</keyword>
<protein>
    <submittedName>
        <fullName evidence="10">Uncharacterized protein</fullName>
    </submittedName>
</protein>
<evidence type="ECO:0000256" key="7">
    <source>
        <dbReference type="ARBA" id="ARBA00022989"/>
    </source>
</evidence>
<evidence type="ECO:0000256" key="5">
    <source>
        <dbReference type="ARBA" id="ARBA00022692"/>
    </source>
</evidence>
<evidence type="ECO:0000313" key="10">
    <source>
        <dbReference type="EMBL" id="KAF9971756.1"/>
    </source>
</evidence>
<sequence>MQVQSILSSPLRRTLRIITILLIFFFILSSVSRYHGSFEFSIDDDGQVQSVRNDHVQLDVHHTHHVATFDPNDIKPWTQWDTEALRTVEGQEVVQYLTASSFKQLTPENNDPHLLKDDFFAVLTKRLRVYRALWHSLKGYYDQLATEGRQDHLYDEPPTEIAPAVELLQKLEQTTFPWIWKHHKTSFDFYSEYKNGGRGIVMCVGNGHTKYARTAVKTLREVVKSKLPIEIYYIGEFDLSSDNRAWFEQFEDVKTIDIRTVIDDSMLKLEGWA</sequence>
<keyword evidence="5" id="KW-0812">Transmembrane</keyword>
<dbReference type="PANTHER" id="PTHR31392">
    <property type="entry name" value="ALPHA-1,3-MANNOSYLTRANSFERASE MNN1-RELATED"/>
    <property type="match status" value="1"/>
</dbReference>
<keyword evidence="7" id="KW-1133">Transmembrane helix</keyword>
<dbReference type="PANTHER" id="PTHR31392:SF1">
    <property type="entry name" value="ALPHA-1,3-MANNOSYLTRANSFERASE MNN1-RELATED"/>
    <property type="match status" value="1"/>
</dbReference>
<evidence type="ECO:0000256" key="1">
    <source>
        <dbReference type="ARBA" id="ARBA00004606"/>
    </source>
</evidence>
<evidence type="ECO:0000256" key="9">
    <source>
        <dbReference type="ARBA" id="ARBA00023180"/>
    </source>
</evidence>
<organism evidence="10 11">
    <name type="scientific">Modicella reniformis</name>
    <dbReference type="NCBI Taxonomy" id="1440133"/>
    <lineage>
        <taxon>Eukaryota</taxon>
        <taxon>Fungi</taxon>
        <taxon>Fungi incertae sedis</taxon>
        <taxon>Mucoromycota</taxon>
        <taxon>Mortierellomycotina</taxon>
        <taxon>Mortierellomycetes</taxon>
        <taxon>Mortierellales</taxon>
        <taxon>Mortierellaceae</taxon>
        <taxon>Modicella</taxon>
    </lineage>
</organism>
<dbReference type="Pfam" id="PF11051">
    <property type="entry name" value="Mannosyl_trans3"/>
    <property type="match status" value="1"/>
</dbReference>
<evidence type="ECO:0000256" key="3">
    <source>
        <dbReference type="ARBA" id="ARBA00022676"/>
    </source>
</evidence>
<evidence type="ECO:0000256" key="2">
    <source>
        <dbReference type="ARBA" id="ARBA00009105"/>
    </source>
</evidence>
<reference evidence="10" key="1">
    <citation type="journal article" date="2020" name="Fungal Divers.">
        <title>Resolving the Mortierellaceae phylogeny through synthesis of multi-gene phylogenetics and phylogenomics.</title>
        <authorList>
            <person name="Vandepol N."/>
            <person name="Liber J."/>
            <person name="Desiro A."/>
            <person name="Na H."/>
            <person name="Kennedy M."/>
            <person name="Barry K."/>
            <person name="Grigoriev I.V."/>
            <person name="Miller A.N."/>
            <person name="O'Donnell K."/>
            <person name="Stajich J.E."/>
            <person name="Bonito G."/>
        </authorList>
    </citation>
    <scope>NUCLEOTIDE SEQUENCE</scope>
    <source>
        <strain evidence="10">MES-2147</strain>
    </source>
</reference>
<dbReference type="AlphaFoldDB" id="A0A9P6M802"/>
<keyword evidence="3" id="KW-0328">Glycosyltransferase</keyword>
<comment type="subcellular location">
    <subcellularLocation>
        <location evidence="1">Membrane</location>
        <topology evidence="1">Single-pass type II membrane protein</topology>
    </subcellularLocation>
</comment>
<proteinExistence type="inferred from homology"/>
<name>A0A9P6M802_9FUNG</name>
<dbReference type="GO" id="GO:0005794">
    <property type="term" value="C:Golgi apparatus"/>
    <property type="evidence" value="ECO:0007669"/>
    <property type="project" value="TreeGrafter"/>
</dbReference>
<feature type="non-terminal residue" evidence="10">
    <location>
        <position position="273"/>
    </location>
</feature>
<comment type="caution">
    <text evidence="10">The sequence shown here is derived from an EMBL/GenBank/DDBJ whole genome shotgun (WGS) entry which is preliminary data.</text>
</comment>
<accession>A0A9P6M802</accession>
<keyword evidence="9" id="KW-0325">Glycoprotein</keyword>
<keyword evidence="11" id="KW-1185">Reference proteome</keyword>
<dbReference type="GO" id="GO:0006493">
    <property type="term" value="P:protein O-linked glycosylation"/>
    <property type="evidence" value="ECO:0007669"/>
    <property type="project" value="TreeGrafter"/>
</dbReference>
<comment type="similarity">
    <text evidence="2">Belongs to the MNN1/MNT family.</text>
</comment>
<evidence type="ECO:0000256" key="8">
    <source>
        <dbReference type="ARBA" id="ARBA00023136"/>
    </source>
</evidence>
<dbReference type="InterPro" id="IPR022751">
    <property type="entry name" value="Alpha_mannosyltransferase"/>
</dbReference>
<dbReference type="EMBL" id="JAAAHW010004762">
    <property type="protein sequence ID" value="KAF9971756.1"/>
    <property type="molecule type" value="Genomic_DNA"/>
</dbReference>
<keyword evidence="8" id="KW-0472">Membrane</keyword>
<evidence type="ECO:0000313" key="11">
    <source>
        <dbReference type="Proteomes" id="UP000749646"/>
    </source>
</evidence>
<dbReference type="GO" id="GO:0000033">
    <property type="term" value="F:alpha-1,3-mannosyltransferase activity"/>
    <property type="evidence" value="ECO:0007669"/>
    <property type="project" value="TreeGrafter"/>
</dbReference>
<dbReference type="OrthoDB" id="430354at2759"/>
<keyword evidence="4" id="KW-0808">Transferase</keyword>
<gene>
    <name evidence="10" type="ORF">BGZ65_010230</name>
</gene>
<dbReference type="Proteomes" id="UP000749646">
    <property type="component" value="Unassembled WGS sequence"/>
</dbReference>
<dbReference type="GO" id="GO:0016020">
    <property type="term" value="C:membrane"/>
    <property type="evidence" value="ECO:0007669"/>
    <property type="project" value="UniProtKB-SubCell"/>
</dbReference>
<evidence type="ECO:0000256" key="6">
    <source>
        <dbReference type="ARBA" id="ARBA00022968"/>
    </source>
</evidence>
<evidence type="ECO:0000256" key="4">
    <source>
        <dbReference type="ARBA" id="ARBA00022679"/>
    </source>
</evidence>